<dbReference type="PROSITE" id="PS51257">
    <property type="entry name" value="PROKAR_LIPOPROTEIN"/>
    <property type="match status" value="1"/>
</dbReference>
<accession>A0A4D7BLG9</accession>
<dbReference type="OrthoDB" id="8480239at2"/>
<proteinExistence type="predicted"/>
<organism evidence="1 2">
    <name type="scientific">Phreatobacter stygius</name>
    <dbReference type="NCBI Taxonomy" id="1940610"/>
    <lineage>
        <taxon>Bacteria</taxon>
        <taxon>Pseudomonadati</taxon>
        <taxon>Pseudomonadota</taxon>
        <taxon>Alphaproteobacteria</taxon>
        <taxon>Hyphomicrobiales</taxon>
        <taxon>Phreatobacteraceae</taxon>
        <taxon>Phreatobacter</taxon>
    </lineage>
</organism>
<dbReference type="AlphaFoldDB" id="A0A4D7BLG9"/>
<dbReference type="EMBL" id="CP039690">
    <property type="protein sequence ID" value="QCI68567.1"/>
    <property type="molecule type" value="Genomic_DNA"/>
</dbReference>
<sequence>MPRRGALPGTLAGAALVACLAVAPIPLSAQGADPIRLLSGIPGEVMFVRITGAWASHDRRGPTRVVLIRPAPREEAMRLFVQWLALDARSNRFSVVATEEVPEVFDWRVKIDDYRIEPDANGSRMIFDAIVLTNNQRRAYELTIGPPGEVMFSAR</sequence>
<evidence type="ECO:0000313" key="2">
    <source>
        <dbReference type="Proteomes" id="UP000298781"/>
    </source>
</evidence>
<protein>
    <submittedName>
        <fullName evidence="1">Uncharacterized protein</fullName>
    </submittedName>
</protein>
<reference evidence="1 2" key="1">
    <citation type="submission" date="2019-04" db="EMBL/GenBank/DDBJ databases">
        <title>Phreatobacter aquaticus sp. nov.</title>
        <authorList>
            <person name="Choi A."/>
        </authorList>
    </citation>
    <scope>NUCLEOTIDE SEQUENCE [LARGE SCALE GENOMIC DNA]</scope>
    <source>
        <strain evidence="1 2">KCTC 52518</strain>
    </source>
</reference>
<gene>
    <name evidence="1" type="ORF">E8M01_32660</name>
</gene>
<dbReference type="RefSeq" id="WP_136963986.1">
    <property type="nucleotide sequence ID" value="NZ_CP039690.1"/>
</dbReference>
<name>A0A4D7BLG9_9HYPH</name>
<dbReference type="Proteomes" id="UP000298781">
    <property type="component" value="Chromosome"/>
</dbReference>
<keyword evidence="2" id="KW-1185">Reference proteome</keyword>
<evidence type="ECO:0000313" key="1">
    <source>
        <dbReference type="EMBL" id="QCI68567.1"/>
    </source>
</evidence>
<dbReference type="KEGG" id="pstg:E8M01_32660"/>